<sequence>MRKPSKAKRSRRMQAASPCLAEDAATENSAADGWGYSVIPAQPLFLLTRLSHKGTGEGERWKTLACLFGLSRALFVISSINTLTRRGHSQLPVCAQDGGHLKRSIIS</sequence>
<accession>A0A545V436</accession>
<evidence type="ECO:0000313" key="2">
    <source>
        <dbReference type="EMBL" id="TQV96479.1"/>
    </source>
</evidence>
<organism evidence="2 3">
    <name type="scientific">Cordyceps javanica</name>
    <dbReference type="NCBI Taxonomy" id="43265"/>
    <lineage>
        <taxon>Eukaryota</taxon>
        <taxon>Fungi</taxon>
        <taxon>Dikarya</taxon>
        <taxon>Ascomycota</taxon>
        <taxon>Pezizomycotina</taxon>
        <taxon>Sordariomycetes</taxon>
        <taxon>Hypocreomycetidae</taxon>
        <taxon>Hypocreales</taxon>
        <taxon>Cordycipitaceae</taxon>
        <taxon>Cordyceps</taxon>
    </lineage>
</organism>
<comment type="caution">
    <text evidence="2">The sequence shown here is derived from an EMBL/GenBank/DDBJ whole genome shotgun (WGS) entry which is preliminary data.</text>
</comment>
<protein>
    <submittedName>
        <fullName evidence="2">Uncharacterized protein</fullName>
    </submittedName>
</protein>
<dbReference type="AlphaFoldDB" id="A0A545V436"/>
<evidence type="ECO:0000313" key="3">
    <source>
        <dbReference type="Proteomes" id="UP000315783"/>
    </source>
</evidence>
<dbReference type="EMBL" id="SPUK01000006">
    <property type="protein sequence ID" value="TQV96479.1"/>
    <property type="molecule type" value="Genomic_DNA"/>
</dbReference>
<feature type="compositionally biased region" description="Basic residues" evidence="1">
    <location>
        <begin position="1"/>
        <end position="12"/>
    </location>
</feature>
<feature type="region of interest" description="Disordered" evidence="1">
    <location>
        <begin position="1"/>
        <end position="21"/>
    </location>
</feature>
<reference evidence="2 3" key="1">
    <citation type="journal article" date="2019" name="Appl. Microbiol. Biotechnol.">
        <title>Genome sequence of Isaria javanica and comparative genome analysis insights into family S53 peptidase evolution in fungal entomopathogens.</title>
        <authorList>
            <person name="Lin R."/>
            <person name="Zhang X."/>
            <person name="Xin B."/>
            <person name="Zou M."/>
            <person name="Gao Y."/>
            <person name="Qin F."/>
            <person name="Hu Q."/>
            <person name="Xie B."/>
            <person name="Cheng X."/>
        </authorList>
    </citation>
    <scope>NUCLEOTIDE SEQUENCE [LARGE SCALE GENOMIC DNA]</scope>
    <source>
        <strain evidence="2 3">IJ1G</strain>
    </source>
</reference>
<gene>
    <name evidence="2" type="ORF">IF1G_05062</name>
</gene>
<evidence type="ECO:0000256" key="1">
    <source>
        <dbReference type="SAM" id="MobiDB-lite"/>
    </source>
</evidence>
<dbReference type="Proteomes" id="UP000315783">
    <property type="component" value="Unassembled WGS sequence"/>
</dbReference>
<keyword evidence="3" id="KW-1185">Reference proteome</keyword>
<name>A0A545V436_9HYPO</name>
<proteinExistence type="predicted"/>